<reference evidence="10" key="1">
    <citation type="submission" date="2020-06" db="EMBL/GenBank/DDBJ databases">
        <authorList>
            <person name="Li T."/>
            <person name="Hu X."/>
            <person name="Zhang T."/>
            <person name="Song X."/>
            <person name="Zhang H."/>
            <person name="Dai N."/>
            <person name="Sheng W."/>
            <person name="Hou X."/>
            <person name="Wei L."/>
        </authorList>
    </citation>
    <scope>NUCLEOTIDE SEQUENCE</scope>
    <source>
        <strain evidence="10">G02</strain>
        <tissue evidence="10">Leaf</tissue>
    </source>
</reference>
<name>A0AAW2KHA7_SESRA</name>
<evidence type="ECO:0000256" key="2">
    <source>
        <dbReference type="ARBA" id="ARBA00007104"/>
    </source>
</evidence>
<dbReference type="InterPro" id="IPR015720">
    <property type="entry name" value="Emp24-like"/>
</dbReference>
<evidence type="ECO:0000256" key="8">
    <source>
        <dbReference type="SAM" id="SignalP"/>
    </source>
</evidence>
<dbReference type="PANTHER" id="PTHR22811">
    <property type="entry name" value="TRANSMEMBRANE EMP24 DOMAIN-CONTAINING PROTEIN"/>
    <property type="match status" value="1"/>
</dbReference>
<organism evidence="10">
    <name type="scientific">Sesamum radiatum</name>
    <name type="common">Black benniseed</name>
    <dbReference type="NCBI Taxonomy" id="300843"/>
    <lineage>
        <taxon>Eukaryota</taxon>
        <taxon>Viridiplantae</taxon>
        <taxon>Streptophyta</taxon>
        <taxon>Embryophyta</taxon>
        <taxon>Tracheophyta</taxon>
        <taxon>Spermatophyta</taxon>
        <taxon>Magnoliopsida</taxon>
        <taxon>eudicotyledons</taxon>
        <taxon>Gunneridae</taxon>
        <taxon>Pentapetalae</taxon>
        <taxon>asterids</taxon>
        <taxon>lamiids</taxon>
        <taxon>Lamiales</taxon>
        <taxon>Pedaliaceae</taxon>
        <taxon>Sesamum</taxon>
    </lineage>
</organism>
<evidence type="ECO:0000256" key="6">
    <source>
        <dbReference type="ARBA" id="ARBA00023136"/>
    </source>
</evidence>
<dbReference type="InterPro" id="IPR009038">
    <property type="entry name" value="GOLD_dom"/>
</dbReference>
<keyword evidence="6" id="KW-0472">Membrane</keyword>
<evidence type="ECO:0000256" key="5">
    <source>
        <dbReference type="ARBA" id="ARBA00022989"/>
    </source>
</evidence>
<evidence type="ECO:0000259" key="9">
    <source>
        <dbReference type="PROSITE" id="PS50866"/>
    </source>
</evidence>
<evidence type="ECO:0000256" key="1">
    <source>
        <dbReference type="ARBA" id="ARBA00004479"/>
    </source>
</evidence>
<evidence type="ECO:0000256" key="4">
    <source>
        <dbReference type="ARBA" id="ARBA00022729"/>
    </source>
</evidence>
<feature type="signal peptide" evidence="8">
    <location>
        <begin position="1"/>
        <end position="22"/>
    </location>
</feature>
<comment type="caution">
    <text evidence="10">The sequence shown here is derived from an EMBL/GenBank/DDBJ whole genome shotgun (WGS) entry which is preliminary data.</text>
</comment>
<gene>
    <name evidence="10" type="ORF">Sradi_6041200</name>
</gene>
<accession>A0AAW2KHA7</accession>
<comment type="subcellular location">
    <subcellularLocation>
        <location evidence="1 7">Membrane</location>
        <topology evidence="1 7">Single-pass type I membrane protein</topology>
    </subcellularLocation>
</comment>
<reference evidence="10" key="2">
    <citation type="journal article" date="2024" name="Plant">
        <title>Genomic evolution and insights into agronomic trait innovations of Sesamum species.</title>
        <authorList>
            <person name="Miao H."/>
            <person name="Wang L."/>
            <person name="Qu L."/>
            <person name="Liu H."/>
            <person name="Sun Y."/>
            <person name="Le M."/>
            <person name="Wang Q."/>
            <person name="Wei S."/>
            <person name="Zheng Y."/>
            <person name="Lin W."/>
            <person name="Duan Y."/>
            <person name="Cao H."/>
            <person name="Xiong S."/>
            <person name="Wang X."/>
            <person name="Wei L."/>
            <person name="Li C."/>
            <person name="Ma Q."/>
            <person name="Ju M."/>
            <person name="Zhao R."/>
            <person name="Li G."/>
            <person name="Mu C."/>
            <person name="Tian Q."/>
            <person name="Mei H."/>
            <person name="Zhang T."/>
            <person name="Gao T."/>
            <person name="Zhang H."/>
        </authorList>
    </citation>
    <scope>NUCLEOTIDE SEQUENCE</scope>
    <source>
        <strain evidence="10">G02</strain>
    </source>
</reference>
<protein>
    <submittedName>
        <fullName evidence="10">Transmembrane emp24 domain-containing protein p24beta2</fullName>
    </submittedName>
</protein>
<dbReference type="EMBL" id="JACGWJ010000028">
    <property type="protein sequence ID" value="KAL0306239.1"/>
    <property type="molecule type" value="Genomic_DNA"/>
</dbReference>
<dbReference type="Pfam" id="PF01105">
    <property type="entry name" value="EMP24_GP25L"/>
    <property type="match status" value="1"/>
</dbReference>
<dbReference type="PROSITE" id="PS50866">
    <property type="entry name" value="GOLD"/>
    <property type="match status" value="1"/>
</dbReference>
<evidence type="ECO:0000256" key="3">
    <source>
        <dbReference type="ARBA" id="ARBA00022692"/>
    </source>
</evidence>
<dbReference type="SMART" id="SM01190">
    <property type="entry name" value="EMP24_GP25L"/>
    <property type="match status" value="1"/>
</dbReference>
<dbReference type="GO" id="GO:0016020">
    <property type="term" value="C:membrane"/>
    <property type="evidence" value="ECO:0007669"/>
    <property type="project" value="UniProtKB-SubCell"/>
</dbReference>
<dbReference type="AlphaFoldDB" id="A0AAW2KHA7"/>
<sequence>MRLSVTTVAVMVILSSFGGAFGVRFVINREECFSHKVEYGNTVHFSFVVIKSEGSWHYSEDGVDLVVKGPNGEQIHDIRDKISDKHNFVAYHQGIYGFVSLTSPPIMKLLTLTCMLDISYTMMNMLKMFEQHWLAAQTDRQANVNEKMSRGAIQKALFESAALILASGLQVYILRHLFERKLGASRV</sequence>
<evidence type="ECO:0000313" key="10">
    <source>
        <dbReference type="EMBL" id="KAL0306239.1"/>
    </source>
</evidence>
<feature type="chain" id="PRO_5043777739" evidence="8">
    <location>
        <begin position="23"/>
        <end position="187"/>
    </location>
</feature>
<feature type="domain" description="GOLD" evidence="9">
    <location>
        <begin position="30"/>
        <end position="162"/>
    </location>
</feature>
<evidence type="ECO:0000256" key="7">
    <source>
        <dbReference type="RuleBase" id="RU003827"/>
    </source>
</evidence>
<proteinExistence type="inferred from homology"/>
<keyword evidence="5" id="KW-1133">Transmembrane helix</keyword>
<keyword evidence="3 7" id="KW-0812">Transmembrane</keyword>
<comment type="similarity">
    <text evidence="2 7">Belongs to the EMP24/GP25L family.</text>
</comment>
<keyword evidence="4 8" id="KW-0732">Signal</keyword>